<dbReference type="RefSeq" id="WP_278045335.1">
    <property type="nucleotide sequence ID" value="NZ_CAACUY010000002.1"/>
</dbReference>
<keyword evidence="2" id="KW-1185">Reference proteome</keyword>
<dbReference type="EMBL" id="JBHTGP010000003">
    <property type="protein sequence ID" value="MFD0684014.1"/>
    <property type="molecule type" value="Genomic_DNA"/>
</dbReference>
<evidence type="ECO:0000313" key="1">
    <source>
        <dbReference type="EMBL" id="MFD0684014.1"/>
    </source>
</evidence>
<gene>
    <name evidence="1" type="ORF">ACFQZM_05860</name>
</gene>
<dbReference type="Proteomes" id="UP001597063">
    <property type="component" value="Unassembled WGS sequence"/>
</dbReference>
<evidence type="ECO:0000313" key="2">
    <source>
        <dbReference type="Proteomes" id="UP001597063"/>
    </source>
</evidence>
<comment type="caution">
    <text evidence="1">The sequence shown here is derived from an EMBL/GenBank/DDBJ whole genome shotgun (WGS) entry which is preliminary data.</text>
</comment>
<name>A0ABW2XDA5_9ACTN</name>
<accession>A0ABW2XDA5</accession>
<organism evidence="1 2">
    <name type="scientific">Actinomadura fibrosa</name>
    <dbReference type="NCBI Taxonomy" id="111802"/>
    <lineage>
        <taxon>Bacteria</taxon>
        <taxon>Bacillati</taxon>
        <taxon>Actinomycetota</taxon>
        <taxon>Actinomycetes</taxon>
        <taxon>Streptosporangiales</taxon>
        <taxon>Thermomonosporaceae</taxon>
        <taxon>Actinomadura</taxon>
    </lineage>
</organism>
<sequence length="44" mass="4686">MTEDVAECFDGGLQRWLDEIRLGDARSVGGRRAAVVANAKGPPT</sequence>
<proteinExistence type="predicted"/>
<protein>
    <submittedName>
        <fullName evidence="1">Uncharacterized protein</fullName>
    </submittedName>
</protein>
<reference evidence="2" key="1">
    <citation type="journal article" date="2019" name="Int. J. Syst. Evol. Microbiol.">
        <title>The Global Catalogue of Microorganisms (GCM) 10K type strain sequencing project: providing services to taxonomists for standard genome sequencing and annotation.</title>
        <authorList>
            <consortium name="The Broad Institute Genomics Platform"/>
            <consortium name="The Broad Institute Genome Sequencing Center for Infectious Disease"/>
            <person name="Wu L."/>
            <person name="Ma J."/>
        </authorList>
    </citation>
    <scope>NUCLEOTIDE SEQUENCE [LARGE SCALE GENOMIC DNA]</scope>
    <source>
        <strain evidence="2">JCM 9371</strain>
    </source>
</reference>